<comment type="caution">
    <text evidence="2">The sequence shown here is derived from an EMBL/GenBank/DDBJ whole genome shotgun (WGS) entry which is preliminary data.</text>
</comment>
<dbReference type="Proteomes" id="UP001370490">
    <property type="component" value="Unassembled WGS sequence"/>
</dbReference>
<dbReference type="PANTHER" id="PTHR31589:SF110">
    <property type="entry name" value="PROTEIN, PUTATIVE (DUF239)-RELATED"/>
    <property type="match status" value="1"/>
</dbReference>
<evidence type="ECO:0000313" key="3">
    <source>
        <dbReference type="Proteomes" id="UP001370490"/>
    </source>
</evidence>
<dbReference type="EMBL" id="JBAMMX010000011">
    <property type="protein sequence ID" value="KAK6931357.1"/>
    <property type="molecule type" value="Genomic_DNA"/>
</dbReference>
<feature type="domain" description="Neprosin PEP catalytic" evidence="1">
    <location>
        <begin position="84"/>
        <end position="159"/>
    </location>
</feature>
<protein>
    <submittedName>
        <fullName evidence="2">Neprosin</fullName>
    </submittedName>
</protein>
<dbReference type="PANTHER" id="PTHR31589">
    <property type="entry name" value="PROTEIN, PUTATIVE (DUF239)-RELATED-RELATED"/>
    <property type="match status" value="1"/>
</dbReference>
<name>A0AAN8VKY9_9MAGN</name>
<accession>A0AAN8VKY9</accession>
<evidence type="ECO:0000313" key="2">
    <source>
        <dbReference type="EMBL" id="KAK6931357.1"/>
    </source>
</evidence>
<dbReference type="InterPro" id="IPR053168">
    <property type="entry name" value="Glutamic_endopeptidase"/>
</dbReference>
<reference evidence="2 3" key="1">
    <citation type="submission" date="2023-12" db="EMBL/GenBank/DDBJ databases">
        <title>A high-quality genome assembly for Dillenia turbinata (Dilleniales).</title>
        <authorList>
            <person name="Chanderbali A."/>
        </authorList>
    </citation>
    <scope>NUCLEOTIDE SEQUENCE [LARGE SCALE GENOMIC DNA]</scope>
    <source>
        <strain evidence="2">LSX21</strain>
        <tissue evidence="2">Leaf</tissue>
    </source>
</reference>
<dbReference type="Pfam" id="PF03080">
    <property type="entry name" value="Neprosin"/>
    <property type="match status" value="1"/>
</dbReference>
<dbReference type="InterPro" id="IPR004314">
    <property type="entry name" value="Neprosin"/>
</dbReference>
<evidence type="ECO:0000259" key="1">
    <source>
        <dbReference type="Pfam" id="PF03080"/>
    </source>
</evidence>
<keyword evidence="3" id="KW-1185">Reference proteome</keyword>
<gene>
    <name evidence="2" type="ORF">RJ641_003150</name>
</gene>
<dbReference type="AlphaFoldDB" id="A0AAN8VKY9"/>
<organism evidence="2 3">
    <name type="scientific">Dillenia turbinata</name>
    <dbReference type="NCBI Taxonomy" id="194707"/>
    <lineage>
        <taxon>Eukaryota</taxon>
        <taxon>Viridiplantae</taxon>
        <taxon>Streptophyta</taxon>
        <taxon>Embryophyta</taxon>
        <taxon>Tracheophyta</taxon>
        <taxon>Spermatophyta</taxon>
        <taxon>Magnoliopsida</taxon>
        <taxon>eudicotyledons</taxon>
        <taxon>Gunneridae</taxon>
        <taxon>Pentapetalae</taxon>
        <taxon>Dilleniales</taxon>
        <taxon>Dilleniaceae</taxon>
        <taxon>Dillenia</taxon>
    </lineage>
</organism>
<proteinExistence type="predicted"/>
<sequence>MILHMNLMLFKLWEPHEVSLAPFVVLRHVPRVGSPFYLKISNWRQIFKTDSLQLFVCCSFMTPVVHVRRNADPLTDKMLAKELEKTTKNWWVLLQGIDLGYWAASLFTDLSDSATYIQWGGEIWKERPNGRNDPNGKRSFAKASFFSPVAYMDASDNFVDADPKPTVTNPSSIGTILSLINIETRPQKQELLISDVTFSNCAIADRVSSEILSSFLKACSNNHKDCSQEKEAAALLHLNCHVLPSLG</sequence>